<name>A0A419PFH4_CLOSI</name>
<gene>
    <name evidence="1" type="ORF">CSKR_102196</name>
</gene>
<reference evidence="1 2" key="2">
    <citation type="journal article" date="2021" name="Genomics">
        <title>High-quality reference genome for Clonorchis sinensis.</title>
        <authorList>
            <person name="Young N.D."/>
            <person name="Stroehlein A.J."/>
            <person name="Kinkar L."/>
            <person name="Wang T."/>
            <person name="Sohn W.M."/>
            <person name="Chang B.C.H."/>
            <person name="Kaur P."/>
            <person name="Weisz D."/>
            <person name="Dudchenko O."/>
            <person name="Aiden E.L."/>
            <person name="Korhonen P.K."/>
            <person name="Gasser R.B."/>
        </authorList>
    </citation>
    <scope>NUCLEOTIDE SEQUENCE [LARGE SCALE GENOMIC DNA]</scope>
    <source>
        <strain evidence="1">Cs-k2</strain>
    </source>
</reference>
<dbReference type="AlphaFoldDB" id="A0A419PFH4"/>
<evidence type="ECO:0000313" key="1">
    <source>
        <dbReference type="EMBL" id="KAG5450131.1"/>
    </source>
</evidence>
<keyword evidence="2" id="KW-1185">Reference proteome</keyword>
<proteinExistence type="predicted"/>
<reference evidence="1 2" key="1">
    <citation type="journal article" date="2018" name="Biotechnol. Adv.">
        <title>Improved genomic resources and new bioinformatic workflow for the carcinogenic parasite Clonorchis sinensis: Biotechnological implications.</title>
        <authorList>
            <person name="Wang D."/>
            <person name="Korhonen P.K."/>
            <person name="Gasser R.B."/>
            <person name="Young N.D."/>
        </authorList>
    </citation>
    <scope>NUCLEOTIDE SEQUENCE [LARGE SCALE GENOMIC DNA]</scope>
    <source>
        <strain evidence="1">Cs-k2</strain>
    </source>
</reference>
<sequence>MEAKQNGTLQAIVEECVHRKSNPSPSLAKIPPKTGWTSELEWFCPSSPIPTCSVFGPVCPLIWSTTNPWDKYVNVAIKTITIPMFCPIIFQDGSPRLFSGPSRQNIYTSAGTEPSIEQHILSDFAYDGRKLSSFHVFQPVTDACFFEALGDPS</sequence>
<accession>A0A419PFH4</accession>
<comment type="caution">
    <text evidence="1">The sequence shown here is derived from an EMBL/GenBank/DDBJ whole genome shotgun (WGS) entry which is preliminary data.</text>
</comment>
<dbReference type="Proteomes" id="UP000286415">
    <property type="component" value="Unassembled WGS sequence"/>
</dbReference>
<organism evidence="1 2">
    <name type="scientific">Clonorchis sinensis</name>
    <name type="common">Chinese liver fluke</name>
    <dbReference type="NCBI Taxonomy" id="79923"/>
    <lineage>
        <taxon>Eukaryota</taxon>
        <taxon>Metazoa</taxon>
        <taxon>Spiralia</taxon>
        <taxon>Lophotrochozoa</taxon>
        <taxon>Platyhelminthes</taxon>
        <taxon>Trematoda</taxon>
        <taxon>Digenea</taxon>
        <taxon>Opisthorchiida</taxon>
        <taxon>Opisthorchiata</taxon>
        <taxon>Opisthorchiidae</taxon>
        <taxon>Clonorchis</taxon>
    </lineage>
</organism>
<evidence type="ECO:0000313" key="2">
    <source>
        <dbReference type="Proteomes" id="UP000286415"/>
    </source>
</evidence>
<protein>
    <submittedName>
        <fullName evidence="1">Uncharacterized protein</fullName>
    </submittedName>
</protein>
<dbReference type="EMBL" id="NIRI02000042">
    <property type="protein sequence ID" value="KAG5450131.1"/>
    <property type="molecule type" value="Genomic_DNA"/>
</dbReference>
<dbReference type="InParanoid" id="A0A419PFH4"/>